<reference evidence="1 2" key="1">
    <citation type="submission" date="2024-04" db="EMBL/GenBank/DDBJ databases">
        <title>Polymorphospora sp. isolated from Baiyangdian Lake in Xiong'an New Area.</title>
        <authorList>
            <person name="Zhang X."/>
            <person name="Liu J."/>
        </authorList>
    </citation>
    <scope>NUCLEOTIDE SEQUENCE [LARGE SCALE GENOMIC DNA]</scope>
    <source>
        <strain evidence="1 2">2-325</strain>
    </source>
</reference>
<evidence type="ECO:0000313" key="2">
    <source>
        <dbReference type="Proteomes" id="UP001582793"/>
    </source>
</evidence>
<dbReference type="Proteomes" id="UP001582793">
    <property type="component" value="Unassembled WGS sequence"/>
</dbReference>
<sequence>MTTTTTRTWTIAIPAPIRMKSANEREHHMVVAKDRRAWRETAYGWTALAKLPRGLRRIHVDVELRFTSAGRRDAHNYYSAVVKPCIDALTPEKRVKTKTGYRVERGWGVIPDDTAEYLDLSAPRIGPVVPKGAHPYGLVVLTVTDLTETEQP</sequence>
<protein>
    <recommendedName>
        <fullName evidence="3">ASCH domain-containing protein</fullName>
    </recommendedName>
</protein>
<organism evidence="1 2">
    <name type="scientific">Polymorphospora lycopeni</name>
    <dbReference type="NCBI Taxonomy" id="3140240"/>
    <lineage>
        <taxon>Bacteria</taxon>
        <taxon>Bacillati</taxon>
        <taxon>Actinomycetota</taxon>
        <taxon>Actinomycetes</taxon>
        <taxon>Micromonosporales</taxon>
        <taxon>Micromonosporaceae</taxon>
        <taxon>Polymorphospora</taxon>
    </lineage>
</organism>
<comment type="caution">
    <text evidence="1">The sequence shown here is derived from an EMBL/GenBank/DDBJ whole genome shotgun (WGS) entry which is preliminary data.</text>
</comment>
<proteinExistence type="predicted"/>
<accession>A0ABV5CKQ6</accession>
<dbReference type="SUPFAM" id="SSF103084">
    <property type="entry name" value="Holliday junction resolvase RusA"/>
    <property type="match status" value="1"/>
</dbReference>
<dbReference type="InterPro" id="IPR036614">
    <property type="entry name" value="RusA-like_sf"/>
</dbReference>
<dbReference type="Gene3D" id="3.30.1330.70">
    <property type="entry name" value="Holliday junction resolvase RusA"/>
    <property type="match status" value="1"/>
</dbReference>
<gene>
    <name evidence="1" type="ORF">AAFH96_05640</name>
</gene>
<evidence type="ECO:0000313" key="1">
    <source>
        <dbReference type="EMBL" id="MFB6392586.1"/>
    </source>
</evidence>
<keyword evidence="2" id="KW-1185">Reference proteome</keyword>
<name>A0ABV5CKQ6_9ACTN</name>
<dbReference type="RefSeq" id="WP_375733301.1">
    <property type="nucleotide sequence ID" value="NZ_JBCGDC010000011.1"/>
</dbReference>
<evidence type="ECO:0008006" key="3">
    <source>
        <dbReference type="Google" id="ProtNLM"/>
    </source>
</evidence>
<dbReference type="EMBL" id="JBCGDC010000011">
    <property type="protein sequence ID" value="MFB6392586.1"/>
    <property type="molecule type" value="Genomic_DNA"/>
</dbReference>